<sequence length="75" mass="8388">MCIVPFFLILADCGAQEPINGFIIQHAMLHGPLATNRVFGALDEACDDVPKYVKDSCRGCTRTRLRWHPDLMNIA</sequence>
<keyword evidence="3" id="KW-1185">Reference proteome</keyword>
<protein>
    <recommendedName>
        <fullName evidence="4">Secreted protein</fullName>
    </recommendedName>
</protein>
<dbReference type="Proteomes" id="UP001367508">
    <property type="component" value="Unassembled WGS sequence"/>
</dbReference>
<gene>
    <name evidence="2" type="ORF">VNO77_02446</name>
</gene>
<dbReference type="EMBL" id="JAYMYQ010000001">
    <property type="protein sequence ID" value="KAK7360452.1"/>
    <property type="molecule type" value="Genomic_DNA"/>
</dbReference>
<evidence type="ECO:0008006" key="4">
    <source>
        <dbReference type="Google" id="ProtNLM"/>
    </source>
</evidence>
<reference evidence="2 3" key="1">
    <citation type="submission" date="2024-01" db="EMBL/GenBank/DDBJ databases">
        <title>The genomes of 5 underutilized Papilionoideae crops provide insights into root nodulation and disease resistanc.</title>
        <authorList>
            <person name="Jiang F."/>
        </authorList>
    </citation>
    <scope>NUCLEOTIDE SEQUENCE [LARGE SCALE GENOMIC DNA]</scope>
    <source>
        <strain evidence="2">LVBAO_FW01</strain>
        <tissue evidence="2">Leaves</tissue>
    </source>
</reference>
<feature type="signal peptide" evidence="1">
    <location>
        <begin position="1"/>
        <end position="15"/>
    </location>
</feature>
<name>A0AAN9R5Y5_CANGL</name>
<dbReference type="AlphaFoldDB" id="A0AAN9R5Y5"/>
<proteinExistence type="predicted"/>
<accession>A0AAN9R5Y5</accession>
<evidence type="ECO:0000256" key="1">
    <source>
        <dbReference type="SAM" id="SignalP"/>
    </source>
</evidence>
<comment type="caution">
    <text evidence="2">The sequence shown here is derived from an EMBL/GenBank/DDBJ whole genome shotgun (WGS) entry which is preliminary data.</text>
</comment>
<organism evidence="2 3">
    <name type="scientific">Canavalia gladiata</name>
    <name type="common">Sword bean</name>
    <name type="synonym">Dolichos gladiatus</name>
    <dbReference type="NCBI Taxonomy" id="3824"/>
    <lineage>
        <taxon>Eukaryota</taxon>
        <taxon>Viridiplantae</taxon>
        <taxon>Streptophyta</taxon>
        <taxon>Embryophyta</taxon>
        <taxon>Tracheophyta</taxon>
        <taxon>Spermatophyta</taxon>
        <taxon>Magnoliopsida</taxon>
        <taxon>eudicotyledons</taxon>
        <taxon>Gunneridae</taxon>
        <taxon>Pentapetalae</taxon>
        <taxon>rosids</taxon>
        <taxon>fabids</taxon>
        <taxon>Fabales</taxon>
        <taxon>Fabaceae</taxon>
        <taxon>Papilionoideae</taxon>
        <taxon>50 kb inversion clade</taxon>
        <taxon>NPAAA clade</taxon>
        <taxon>indigoferoid/millettioid clade</taxon>
        <taxon>Phaseoleae</taxon>
        <taxon>Canavalia</taxon>
    </lineage>
</organism>
<keyword evidence="1" id="KW-0732">Signal</keyword>
<feature type="chain" id="PRO_5042892410" description="Secreted protein" evidence="1">
    <location>
        <begin position="16"/>
        <end position="75"/>
    </location>
</feature>
<evidence type="ECO:0000313" key="3">
    <source>
        <dbReference type="Proteomes" id="UP001367508"/>
    </source>
</evidence>
<evidence type="ECO:0000313" key="2">
    <source>
        <dbReference type="EMBL" id="KAK7360452.1"/>
    </source>
</evidence>